<dbReference type="GO" id="GO:0004674">
    <property type="term" value="F:protein serine/threonine kinase activity"/>
    <property type="evidence" value="ECO:0007669"/>
    <property type="project" value="TreeGrafter"/>
</dbReference>
<dbReference type="PANTHER" id="PTHR33971:SF3">
    <property type="entry name" value="UBIQUITIN CARBOXYL-TERMINAL HYDROLASE 36"/>
    <property type="match status" value="1"/>
</dbReference>
<evidence type="ECO:0000256" key="1">
    <source>
        <dbReference type="SAM" id="MobiDB-lite"/>
    </source>
</evidence>
<feature type="region of interest" description="Disordered" evidence="1">
    <location>
        <begin position="174"/>
        <end position="232"/>
    </location>
</feature>
<dbReference type="GO" id="GO:0070300">
    <property type="term" value="F:phosphatidic acid binding"/>
    <property type="evidence" value="ECO:0007669"/>
    <property type="project" value="InterPro"/>
</dbReference>
<name>A0AAE1KEE4_9FABA</name>
<dbReference type="EMBL" id="JAWXYG010000005">
    <property type="protein sequence ID" value="KAK4271415.1"/>
    <property type="molecule type" value="Genomic_DNA"/>
</dbReference>
<dbReference type="PANTHER" id="PTHR33971">
    <property type="entry name" value="OS06G0232000 PROTEIN"/>
    <property type="match status" value="1"/>
</dbReference>
<evidence type="ECO:0000313" key="2">
    <source>
        <dbReference type="EMBL" id="KAK4271415.1"/>
    </source>
</evidence>
<feature type="region of interest" description="Disordered" evidence="1">
    <location>
        <begin position="128"/>
        <end position="155"/>
    </location>
</feature>
<gene>
    <name evidence="2" type="ORF">QN277_020115</name>
</gene>
<protein>
    <submittedName>
        <fullName evidence="2">Uncharacterized protein</fullName>
    </submittedName>
</protein>
<proteinExistence type="predicted"/>
<dbReference type="AlphaFoldDB" id="A0AAE1KEE4"/>
<feature type="compositionally biased region" description="Low complexity" evidence="1">
    <location>
        <begin position="137"/>
        <end position="155"/>
    </location>
</feature>
<feature type="compositionally biased region" description="Polar residues" evidence="1">
    <location>
        <begin position="184"/>
        <end position="195"/>
    </location>
</feature>
<dbReference type="Proteomes" id="UP001293593">
    <property type="component" value="Unassembled WGS sequence"/>
</dbReference>
<feature type="compositionally biased region" description="Gly residues" evidence="1">
    <location>
        <begin position="220"/>
        <end position="232"/>
    </location>
</feature>
<feature type="compositionally biased region" description="Acidic residues" evidence="1">
    <location>
        <begin position="204"/>
        <end position="218"/>
    </location>
</feature>
<comment type="caution">
    <text evidence="2">The sequence shown here is derived from an EMBL/GenBank/DDBJ whole genome shotgun (WGS) entry which is preliminary data.</text>
</comment>
<evidence type="ECO:0000313" key="3">
    <source>
        <dbReference type="Proteomes" id="UP001293593"/>
    </source>
</evidence>
<organism evidence="2 3">
    <name type="scientific">Acacia crassicarpa</name>
    <name type="common">northern wattle</name>
    <dbReference type="NCBI Taxonomy" id="499986"/>
    <lineage>
        <taxon>Eukaryota</taxon>
        <taxon>Viridiplantae</taxon>
        <taxon>Streptophyta</taxon>
        <taxon>Embryophyta</taxon>
        <taxon>Tracheophyta</taxon>
        <taxon>Spermatophyta</taxon>
        <taxon>Magnoliopsida</taxon>
        <taxon>eudicotyledons</taxon>
        <taxon>Gunneridae</taxon>
        <taxon>Pentapetalae</taxon>
        <taxon>rosids</taxon>
        <taxon>fabids</taxon>
        <taxon>Fabales</taxon>
        <taxon>Fabaceae</taxon>
        <taxon>Caesalpinioideae</taxon>
        <taxon>mimosoid clade</taxon>
        <taxon>Acacieae</taxon>
        <taxon>Acacia</taxon>
    </lineage>
</organism>
<accession>A0AAE1KEE4</accession>
<dbReference type="InterPro" id="IPR038943">
    <property type="entry name" value="PLDrp1-like"/>
</dbReference>
<reference evidence="2" key="1">
    <citation type="submission" date="2023-10" db="EMBL/GenBank/DDBJ databases">
        <title>Chromosome-level genome of the transformable northern wattle, Acacia crassicarpa.</title>
        <authorList>
            <person name="Massaro I."/>
            <person name="Sinha N.R."/>
            <person name="Poethig S."/>
            <person name="Leichty A.R."/>
        </authorList>
    </citation>
    <scope>NUCLEOTIDE SEQUENCE</scope>
    <source>
        <strain evidence="2">Acra3RX</strain>
        <tissue evidence="2">Leaf</tissue>
    </source>
</reference>
<keyword evidence="3" id="KW-1185">Reference proteome</keyword>
<sequence length="344" mass="38149">MAFYSSPYAGSGFGEYDYNSYAINYDSVQNPGFIAYNYQEYNQPYYGYDSSLYYDPAPTYSALSYPAISYSAATFSEPKFIEYDPNYGNSQLVIHYSNLEFNEPEFEEYDPTPYGGGYDIVETYGKPLPPSDQTCYPRSGSLGSKGLPSGSILPLPAVERGTDEKAIVPWNESAGQVTDEMPQPQLSLTDLNSSGGEDIYGHETEEEDGGGGGDDDDSGSGHGGGYGNGYSGGHYDDYEKPVPVQYPYGYGMETLDLCESVFGYWPCLARMKKERGNCCERDYCYRENMWKGTADYLFGSPNPYGRGEEGSSHGGGDLVYAYQGHYPTQAEYRQVQNYGNSSWF</sequence>